<dbReference type="GO" id="GO:0046872">
    <property type="term" value="F:metal ion binding"/>
    <property type="evidence" value="ECO:0007669"/>
    <property type="project" value="UniProtKB-KW"/>
</dbReference>
<keyword evidence="7" id="KW-1015">Disulfide bond</keyword>
<evidence type="ECO:0000256" key="2">
    <source>
        <dbReference type="ARBA" id="ARBA00013064"/>
    </source>
</evidence>
<evidence type="ECO:0000256" key="8">
    <source>
        <dbReference type="ARBA" id="ARBA00051722"/>
    </source>
</evidence>
<dbReference type="Gene3D" id="2.60.120.260">
    <property type="entry name" value="Galactose-binding domain-like"/>
    <property type="match status" value="1"/>
</dbReference>
<dbReference type="GO" id="GO:0004725">
    <property type="term" value="F:protein tyrosine phosphatase activity"/>
    <property type="evidence" value="ECO:0007669"/>
    <property type="project" value="UniProtKB-EC"/>
</dbReference>
<feature type="chain" id="PRO_5039192525" description="protein-tyrosine-phosphatase" evidence="11">
    <location>
        <begin position="25"/>
        <end position="1394"/>
    </location>
</feature>
<keyword evidence="10" id="KW-0812">Transmembrane</keyword>
<comment type="caution">
    <text evidence="14">The sequence shown here is derived from an EMBL/GenBank/DDBJ whole genome shotgun (WGS) entry which is preliminary data.</text>
</comment>
<feature type="compositionally biased region" description="Polar residues" evidence="9">
    <location>
        <begin position="714"/>
        <end position="729"/>
    </location>
</feature>
<dbReference type="InterPro" id="IPR000242">
    <property type="entry name" value="PTP_cat"/>
</dbReference>
<dbReference type="EMBL" id="JAIWYP010000003">
    <property type="protein sequence ID" value="KAH3848621.1"/>
    <property type="molecule type" value="Genomic_DNA"/>
</dbReference>
<dbReference type="InterPro" id="IPR000742">
    <property type="entry name" value="EGF"/>
</dbReference>
<dbReference type="PANTHER" id="PTHR19134:SF562">
    <property type="entry name" value="PROTEIN-TYROSINE-PHOSPHATASE"/>
    <property type="match status" value="1"/>
</dbReference>
<keyword evidence="15" id="KW-1185">Reference proteome</keyword>
<protein>
    <recommendedName>
        <fullName evidence="2">protein-tyrosine-phosphatase</fullName>
        <ecNumber evidence="2">3.1.3.48</ecNumber>
    </recommendedName>
</protein>
<dbReference type="PROSITE" id="PS00383">
    <property type="entry name" value="TYR_PHOSPHATASE_1"/>
    <property type="match status" value="1"/>
</dbReference>
<comment type="catalytic activity">
    <reaction evidence="8">
        <text>O-phospho-L-tyrosyl-[protein] + H2O = L-tyrosyl-[protein] + phosphate</text>
        <dbReference type="Rhea" id="RHEA:10684"/>
        <dbReference type="Rhea" id="RHEA-COMP:10136"/>
        <dbReference type="Rhea" id="RHEA-COMP:20101"/>
        <dbReference type="ChEBI" id="CHEBI:15377"/>
        <dbReference type="ChEBI" id="CHEBI:43474"/>
        <dbReference type="ChEBI" id="CHEBI:46858"/>
        <dbReference type="ChEBI" id="CHEBI:61978"/>
        <dbReference type="EC" id="3.1.3.48"/>
    </reaction>
</comment>
<evidence type="ECO:0000259" key="13">
    <source>
        <dbReference type="PROSITE" id="PS50056"/>
    </source>
</evidence>
<evidence type="ECO:0000313" key="14">
    <source>
        <dbReference type="EMBL" id="KAH3848621.1"/>
    </source>
</evidence>
<reference evidence="14" key="2">
    <citation type="submission" date="2020-11" db="EMBL/GenBank/DDBJ databases">
        <authorList>
            <person name="McCartney M.A."/>
            <person name="Auch B."/>
            <person name="Kono T."/>
            <person name="Mallez S."/>
            <person name="Becker A."/>
            <person name="Gohl D.M."/>
            <person name="Silverstein K.A.T."/>
            <person name="Koren S."/>
            <person name="Bechman K.B."/>
            <person name="Herman A."/>
            <person name="Abrahante J.E."/>
            <person name="Garbe J."/>
        </authorList>
    </citation>
    <scope>NUCLEOTIDE SEQUENCE</scope>
    <source>
        <strain evidence="14">Duluth1</strain>
        <tissue evidence="14">Whole animal</tissue>
    </source>
</reference>
<feature type="domain" description="Tyrosine specific protein phosphatases" evidence="13">
    <location>
        <begin position="1291"/>
        <end position="1366"/>
    </location>
</feature>
<evidence type="ECO:0000313" key="15">
    <source>
        <dbReference type="Proteomes" id="UP000828390"/>
    </source>
</evidence>
<keyword evidence="5" id="KW-0106">Calcium</keyword>
<keyword evidence="11" id="KW-0732">Signal</keyword>
<feature type="region of interest" description="Disordered" evidence="9">
    <location>
        <begin position="677"/>
        <end position="729"/>
    </location>
</feature>
<sequence>MDVKMALLSLIFVHVIILFHYTEGQPAGSSFTDLNPIEVPTPLRASIGRCPQGRYGEECEYACHCPLGAECDPVTGHCPDVCATGWTGAPYCQTENVALRKKTFQHGTYLGWNASRAVDGNVDQDGSYGSCAWAHNNDDVFKTWWNVDLGSMYDVKAIEVYFRTDDAMSQSRRAGVRVYISDSVEEAKNQGLCYIDQMSDFVFPPTHLVLRDASLACTKRRGRFVILYTDRPTQDPIRNCPTSTMYSCWANLELCEVEVYACTNGTYGDKCEKRCNCEGGVACDVVNGACTGRCLIGWEGPTCNQKCGDGRYGQGCNKTCGQCSDPLYSCNKKTGACRTCRAGWQGEKCDAVCNAGSWGEGCQETCGHCIGTCNPQNGTCNQGCEPGYIGATCMDVCPSGVYGPQCALPCANCKDGAACHHVTGRCPAGCAPGFKGDKCTDECPAGTYGETCKLSCGACHSGASCHHETGRCPAGCQNGWTGDTCQQKCKSGFYGDQCASECGFCQANDTCDHVAGVCANGCDDGWMGDKCKTPCSPGHYGHQCVTTCGACLKGDACDHVSGDCRSGCADGWREAGCKSPCPFGSYGNGCKKKCGFCRHNSTCNHVTGLCSDGCNPAYNGEYCDMLLPDPTEVKPNSTAGSQTLQTDLSVLIGGILGGVVVVFAGIMLIVLIRRRRSRPKRKSQRRNEHTAHTNVALVNEDDHAHPNGHLGNHTPATQSPTPSRTSSHATIKTNCTQAHVTVDDQEVLYVNLKKKTPTPLPLAVPSPKLSTFQRKEFVPIGMYEMEPTYYNTRDEVEADSGVVGGGVPVSDFPRYIREIEADKARLKNEYSQYPHGLKYPHEAGKRPRNKFKNRFAQMFPYDHSRVVLDENPSDPDSDYVNANFIDSVDYPNCYIATQGPNKITLVDFWRMIWQNKSGKIIMLSNLVEEGKNKCERYWPSERQPLDFGDLQVALNSSQEYPFYTLRVLTLSSKLQPDDIRTIKQFHFTAWPDHGVPDTFEIVSFYKCILRVPISLPGPIVVHCSAGVGRTGTFIALDALYHYGKRAGTINIPHYVNKIRQQRMNMIQTLEQYRLLHYALQEALGFGDTTLSRTIFHSECLRHIELYNLGQPNRISEEFQKFEELKPKLGNENFLAALRKENVEKNRSLNVLAADKFRPYLSTYIADTTDYINAVMIPSRSNKHGYIVTQLPMKQTIADFWRLVYDHASNVIVSLNALDEDQEDACAWWPSNGDSITFGPLVVETLALETPCAEVTERTFRILRKGIKDSKLIYMITYNEWHAGRNLPVSLESFLVLLGRANLYRKSFPESPITVLCLDGVTCSGVFVATNNALDQVNTDQEVDLFNAVRQIHMRRPQFIRNKDQYLFVYQCVNKHIQYSMGGSTNDVLYGNVHR</sequence>
<dbReference type="EC" id="3.1.3.48" evidence="2"/>
<dbReference type="PROSITE" id="PS50056">
    <property type="entry name" value="TYR_PHOSPHATASE_2"/>
    <property type="match status" value="2"/>
</dbReference>
<dbReference type="InterPro" id="IPR009030">
    <property type="entry name" value="Growth_fac_rcpt_cys_sf"/>
</dbReference>
<evidence type="ECO:0000256" key="11">
    <source>
        <dbReference type="SAM" id="SignalP"/>
    </source>
</evidence>
<organism evidence="14 15">
    <name type="scientific">Dreissena polymorpha</name>
    <name type="common">Zebra mussel</name>
    <name type="synonym">Mytilus polymorpha</name>
    <dbReference type="NCBI Taxonomy" id="45954"/>
    <lineage>
        <taxon>Eukaryota</taxon>
        <taxon>Metazoa</taxon>
        <taxon>Spiralia</taxon>
        <taxon>Lophotrochozoa</taxon>
        <taxon>Mollusca</taxon>
        <taxon>Bivalvia</taxon>
        <taxon>Autobranchia</taxon>
        <taxon>Heteroconchia</taxon>
        <taxon>Euheterodonta</taxon>
        <taxon>Imparidentia</taxon>
        <taxon>Neoheterodontei</taxon>
        <taxon>Myida</taxon>
        <taxon>Dreissenoidea</taxon>
        <taxon>Dreissenidae</taxon>
        <taxon>Dreissena</taxon>
    </lineage>
</organism>
<dbReference type="InterPro" id="IPR008979">
    <property type="entry name" value="Galactose-bd-like_sf"/>
</dbReference>
<dbReference type="InterPro" id="IPR016130">
    <property type="entry name" value="Tyr_Pase_AS"/>
</dbReference>
<evidence type="ECO:0000256" key="7">
    <source>
        <dbReference type="ARBA" id="ARBA00023157"/>
    </source>
</evidence>
<feature type="domain" description="Tyrosine specific protein phosphatases" evidence="13">
    <location>
        <begin position="999"/>
        <end position="1073"/>
    </location>
</feature>
<evidence type="ECO:0000256" key="6">
    <source>
        <dbReference type="ARBA" id="ARBA00022912"/>
    </source>
</evidence>
<keyword evidence="10" id="KW-1133">Transmembrane helix</keyword>
<dbReference type="CDD" id="cd00047">
    <property type="entry name" value="PTPc"/>
    <property type="match status" value="2"/>
</dbReference>
<keyword evidence="10" id="KW-0472">Membrane</keyword>
<dbReference type="InterPro" id="IPR029021">
    <property type="entry name" value="Prot-tyrosine_phosphatase-like"/>
</dbReference>
<dbReference type="SMART" id="SM00181">
    <property type="entry name" value="EGF"/>
    <property type="match status" value="7"/>
</dbReference>
<feature type="domain" description="Tyrosine-protein phosphatase" evidence="12">
    <location>
        <begin position="1114"/>
        <end position="1375"/>
    </location>
</feature>
<dbReference type="FunFam" id="3.90.190.10:FF:000102">
    <property type="entry name" value="Receptor-type tyrosine-protein phosphatase"/>
    <property type="match status" value="2"/>
</dbReference>
<dbReference type="Pfam" id="PF00102">
    <property type="entry name" value="Y_phosphatase"/>
    <property type="match status" value="2"/>
</dbReference>
<dbReference type="PANTHER" id="PTHR19134">
    <property type="entry name" value="RECEPTOR-TYPE TYROSINE-PROTEIN PHOSPHATASE"/>
    <property type="match status" value="1"/>
</dbReference>
<dbReference type="SUPFAM" id="SSF57184">
    <property type="entry name" value="Growth factor receptor domain"/>
    <property type="match status" value="1"/>
</dbReference>
<comment type="similarity">
    <text evidence="1">Belongs to the protein-tyrosine phosphatase family.</text>
</comment>
<dbReference type="Pfam" id="PF22633">
    <property type="entry name" value="F5_F8_type_C_2"/>
    <property type="match status" value="1"/>
</dbReference>
<accession>A0A9D4L192</accession>
<evidence type="ECO:0000256" key="10">
    <source>
        <dbReference type="SAM" id="Phobius"/>
    </source>
</evidence>
<dbReference type="SUPFAM" id="SSF52799">
    <property type="entry name" value="(Phosphotyrosine protein) phosphatases II"/>
    <property type="match status" value="2"/>
</dbReference>
<feature type="domain" description="Tyrosine-protein phosphatase" evidence="12">
    <location>
        <begin position="826"/>
        <end position="1082"/>
    </location>
</feature>
<evidence type="ECO:0000256" key="4">
    <source>
        <dbReference type="ARBA" id="ARBA00022801"/>
    </source>
</evidence>
<dbReference type="InterPro" id="IPR003595">
    <property type="entry name" value="Tyr_Pase_cat"/>
</dbReference>
<dbReference type="SMART" id="SM00607">
    <property type="entry name" value="FTP"/>
    <property type="match status" value="1"/>
</dbReference>
<name>A0A9D4L192_DREPO</name>
<evidence type="ECO:0000259" key="12">
    <source>
        <dbReference type="PROSITE" id="PS50055"/>
    </source>
</evidence>
<dbReference type="Gene3D" id="2.170.300.10">
    <property type="entry name" value="Tie2 ligand-binding domain superfamily"/>
    <property type="match status" value="3"/>
</dbReference>
<dbReference type="InterPro" id="IPR006585">
    <property type="entry name" value="FTP1"/>
</dbReference>
<dbReference type="PRINTS" id="PR00700">
    <property type="entry name" value="PRTYPHPHTASE"/>
</dbReference>
<dbReference type="SMART" id="SM00194">
    <property type="entry name" value="PTPc"/>
    <property type="match status" value="2"/>
</dbReference>
<evidence type="ECO:0000256" key="9">
    <source>
        <dbReference type="SAM" id="MobiDB-lite"/>
    </source>
</evidence>
<dbReference type="SUPFAM" id="SSF49785">
    <property type="entry name" value="Galactose-binding domain-like"/>
    <property type="match status" value="1"/>
</dbReference>
<dbReference type="Proteomes" id="UP000828390">
    <property type="component" value="Unassembled WGS sequence"/>
</dbReference>
<keyword evidence="6" id="KW-0904">Protein phosphatase</keyword>
<dbReference type="PROSITE" id="PS50055">
    <property type="entry name" value="TYR_PHOSPHATASE_PTP"/>
    <property type="match status" value="2"/>
</dbReference>
<proteinExistence type="inferred from homology"/>
<dbReference type="InterPro" id="IPR050348">
    <property type="entry name" value="Protein-Tyr_Phosphatase"/>
</dbReference>
<keyword evidence="4" id="KW-0378">Hydrolase</keyword>
<feature type="transmembrane region" description="Helical" evidence="10">
    <location>
        <begin position="648"/>
        <end position="672"/>
    </location>
</feature>
<reference evidence="14" key="1">
    <citation type="journal article" date="2019" name="bioRxiv">
        <title>The Genome of the Zebra Mussel, Dreissena polymorpha: A Resource for Invasive Species Research.</title>
        <authorList>
            <person name="McCartney M.A."/>
            <person name="Auch B."/>
            <person name="Kono T."/>
            <person name="Mallez S."/>
            <person name="Zhang Y."/>
            <person name="Obille A."/>
            <person name="Becker A."/>
            <person name="Abrahante J.E."/>
            <person name="Garbe J."/>
            <person name="Badalamenti J.P."/>
            <person name="Herman A."/>
            <person name="Mangelson H."/>
            <person name="Liachko I."/>
            <person name="Sullivan S."/>
            <person name="Sone E.D."/>
            <person name="Koren S."/>
            <person name="Silverstein K.A.T."/>
            <person name="Beckman K.B."/>
            <person name="Gohl D.M."/>
        </authorList>
    </citation>
    <scope>NUCLEOTIDE SEQUENCE</scope>
    <source>
        <strain evidence="14">Duluth1</strain>
        <tissue evidence="14">Whole animal</tissue>
    </source>
</reference>
<feature type="signal peptide" evidence="11">
    <location>
        <begin position="1"/>
        <end position="24"/>
    </location>
</feature>
<keyword evidence="3" id="KW-0479">Metal-binding</keyword>
<evidence type="ECO:0000256" key="5">
    <source>
        <dbReference type="ARBA" id="ARBA00022837"/>
    </source>
</evidence>
<gene>
    <name evidence="14" type="ORF">DPMN_091000</name>
</gene>
<evidence type="ECO:0000256" key="1">
    <source>
        <dbReference type="ARBA" id="ARBA00009580"/>
    </source>
</evidence>
<dbReference type="SMART" id="SM00404">
    <property type="entry name" value="PTPc_motif"/>
    <property type="match status" value="2"/>
</dbReference>
<dbReference type="InterPro" id="IPR000387">
    <property type="entry name" value="Tyr_Pase_dom"/>
</dbReference>
<dbReference type="Gene3D" id="3.90.190.10">
    <property type="entry name" value="Protein tyrosine phosphatase superfamily"/>
    <property type="match status" value="2"/>
</dbReference>
<evidence type="ECO:0000256" key="3">
    <source>
        <dbReference type="ARBA" id="ARBA00022723"/>
    </source>
</evidence>